<dbReference type="GO" id="GO:0016747">
    <property type="term" value="F:acyltransferase activity, transferring groups other than amino-acyl groups"/>
    <property type="evidence" value="ECO:0007669"/>
    <property type="project" value="InterPro"/>
</dbReference>
<keyword evidence="4" id="KW-1185">Reference proteome</keyword>
<keyword evidence="3" id="KW-0808">Transferase</keyword>
<feature type="domain" description="N-acetyltransferase" evidence="2">
    <location>
        <begin position="21"/>
        <end position="162"/>
    </location>
</feature>
<dbReference type="InterPro" id="IPR016181">
    <property type="entry name" value="Acyl_CoA_acyltransferase"/>
</dbReference>
<reference evidence="3 4" key="1">
    <citation type="submission" date="2019-07" db="EMBL/GenBank/DDBJ databases">
        <title>complete genome sequencing of Ornithinimicrobium sp. H23M54.</title>
        <authorList>
            <person name="Bae J.-W."/>
            <person name="Lee S.-Y."/>
        </authorList>
    </citation>
    <scope>NUCLEOTIDE SEQUENCE [LARGE SCALE GENOMIC DNA]</scope>
    <source>
        <strain evidence="3 4">H23M54</strain>
    </source>
</reference>
<dbReference type="KEGG" id="orz:FNH13_00555"/>
<evidence type="ECO:0000313" key="3">
    <source>
        <dbReference type="EMBL" id="QDO90145.1"/>
    </source>
</evidence>
<feature type="region of interest" description="Disordered" evidence="1">
    <location>
        <begin position="151"/>
        <end position="174"/>
    </location>
</feature>
<dbReference type="Gene3D" id="3.40.630.30">
    <property type="match status" value="1"/>
</dbReference>
<dbReference type="SUPFAM" id="SSF55729">
    <property type="entry name" value="Acyl-CoA N-acyltransferases (Nat)"/>
    <property type="match status" value="1"/>
</dbReference>
<gene>
    <name evidence="3" type="ORF">FNH13_00555</name>
</gene>
<dbReference type="InterPro" id="IPR000182">
    <property type="entry name" value="GNAT_dom"/>
</dbReference>
<sequence>MNRAVGYQITERWHTYRRRPADLELWGSVTDAELTSLHAAAFGHAPTAVPWNERLTAHSLTWVTARAPEDRSLVGFVNVVGDGGAHAFLLDTMVRPDQQGRGIGRGLVRAAAREATLRGCHWLHADYEEAAAAFYEQGCGLVPTRAGLLRLRPDQPEPRPARDVTSRSRDQLET</sequence>
<protein>
    <submittedName>
        <fullName evidence="3">GNAT family N-acetyltransferase</fullName>
    </submittedName>
</protein>
<dbReference type="AlphaFoldDB" id="A0A516GF53"/>
<dbReference type="PROSITE" id="PS51186">
    <property type="entry name" value="GNAT"/>
    <property type="match status" value="1"/>
</dbReference>
<name>A0A516GF53_9MICO</name>
<dbReference type="OrthoDB" id="4549080at2"/>
<dbReference type="CDD" id="cd04301">
    <property type="entry name" value="NAT_SF"/>
    <property type="match status" value="1"/>
</dbReference>
<evidence type="ECO:0000256" key="1">
    <source>
        <dbReference type="SAM" id="MobiDB-lite"/>
    </source>
</evidence>
<dbReference type="Pfam" id="PF00583">
    <property type="entry name" value="Acetyltransf_1"/>
    <property type="match status" value="1"/>
</dbReference>
<evidence type="ECO:0000313" key="4">
    <source>
        <dbReference type="Proteomes" id="UP000315395"/>
    </source>
</evidence>
<organism evidence="3 4">
    <name type="scientific">Ornithinimicrobium ciconiae</name>
    <dbReference type="NCBI Taxonomy" id="2594265"/>
    <lineage>
        <taxon>Bacteria</taxon>
        <taxon>Bacillati</taxon>
        <taxon>Actinomycetota</taxon>
        <taxon>Actinomycetes</taxon>
        <taxon>Micrococcales</taxon>
        <taxon>Ornithinimicrobiaceae</taxon>
        <taxon>Ornithinimicrobium</taxon>
    </lineage>
</organism>
<evidence type="ECO:0000259" key="2">
    <source>
        <dbReference type="PROSITE" id="PS51186"/>
    </source>
</evidence>
<dbReference type="EMBL" id="CP041616">
    <property type="protein sequence ID" value="QDO90145.1"/>
    <property type="molecule type" value="Genomic_DNA"/>
</dbReference>
<accession>A0A516GF53</accession>
<proteinExistence type="predicted"/>
<dbReference type="Proteomes" id="UP000315395">
    <property type="component" value="Chromosome"/>
</dbReference>